<keyword evidence="5" id="KW-0238">DNA-binding</keyword>
<dbReference type="SMART" id="SM00487">
    <property type="entry name" value="DEXDc"/>
    <property type="match status" value="1"/>
</dbReference>
<dbReference type="PROSITE" id="PS00690">
    <property type="entry name" value="DEAH_ATP_HELICASE"/>
    <property type="match status" value="1"/>
</dbReference>
<dbReference type="Gene3D" id="3.40.50.300">
    <property type="entry name" value="P-loop containing nucleotide triphosphate hydrolases"/>
    <property type="match status" value="2"/>
</dbReference>
<dbReference type="InterPro" id="IPR001650">
    <property type="entry name" value="Helicase_C-like"/>
</dbReference>
<dbReference type="Pfam" id="PF00271">
    <property type="entry name" value="Helicase_C"/>
    <property type="match status" value="1"/>
</dbReference>
<dbReference type="GO" id="GO:0004386">
    <property type="term" value="F:helicase activity"/>
    <property type="evidence" value="ECO:0007669"/>
    <property type="project" value="UniProtKB-KW"/>
</dbReference>
<name>A0ABP4WTR4_9MICC</name>
<comment type="caution">
    <text evidence="10">The sequence shown here is derived from an EMBL/GenBank/DDBJ whole genome shotgun (WGS) entry which is preliminary data.</text>
</comment>
<dbReference type="NCBIfam" id="TIGR00614">
    <property type="entry name" value="recQ_fam"/>
    <property type="match status" value="1"/>
</dbReference>
<keyword evidence="3 10" id="KW-0347">Helicase</keyword>
<feature type="domain" description="Helicase C-terminal" evidence="9">
    <location>
        <begin position="227"/>
        <end position="376"/>
    </location>
</feature>
<dbReference type="InterPro" id="IPR032284">
    <property type="entry name" value="RecQ_Zn-bd"/>
</dbReference>
<dbReference type="PANTHER" id="PTHR13710:SF84">
    <property type="entry name" value="ATP-DEPENDENT DNA HELICASE RECS-RELATED"/>
    <property type="match status" value="1"/>
</dbReference>
<dbReference type="PANTHER" id="PTHR13710">
    <property type="entry name" value="DNA HELICASE RECQ FAMILY MEMBER"/>
    <property type="match status" value="1"/>
</dbReference>
<keyword evidence="4" id="KW-0067">ATP-binding</keyword>
<evidence type="ECO:0000259" key="8">
    <source>
        <dbReference type="PROSITE" id="PS51192"/>
    </source>
</evidence>
<dbReference type="SUPFAM" id="SSF52540">
    <property type="entry name" value="P-loop containing nucleoside triphosphate hydrolases"/>
    <property type="match status" value="1"/>
</dbReference>
<dbReference type="RefSeq" id="WP_344121390.1">
    <property type="nucleotide sequence ID" value="NZ_BAAAOA010000017.1"/>
</dbReference>
<dbReference type="InterPro" id="IPR002464">
    <property type="entry name" value="DNA/RNA_helicase_DEAH_CS"/>
</dbReference>
<evidence type="ECO:0000313" key="10">
    <source>
        <dbReference type="EMBL" id="GAA1757529.1"/>
    </source>
</evidence>
<feature type="domain" description="Helicase ATP-binding" evidence="8">
    <location>
        <begin position="34"/>
        <end position="204"/>
    </location>
</feature>
<dbReference type="EMBL" id="BAAAOA010000017">
    <property type="protein sequence ID" value="GAA1757529.1"/>
    <property type="molecule type" value="Genomic_DNA"/>
</dbReference>
<dbReference type="Pfam" id="PF00270">
    <property type="entry name" value="DEAD"/>
    <property type="match status" value="1"/>
</dbReference>
<dbReference type="InterPro" id="IPR027417">
    <property type="entry name" value="P-loop_NTPase"/>
</dbReference>
<dbReference type="PROSITE" id="PS51194">
    <property type="entry name" value="HELICASE_CTER"/>
    <property type="match status" value="1"/>
</dbReference>
<dbReference type="CDD" id="cd17920">
    <property type="entry name" value="DEXHc_RecQ"/>
    <property type="match status" value="1"/>
</dbReference>
<keyword evidence="1" id="KW-0547">Nucleotide-binding</keyword>
<evidence type="ECO:0000256" key="7">
    <source>
        <dbReference type="ARBA" id="ARBA00044550"/>
    </source>
</evidence>
<evidence type="ECO:0000256" key="3">
    <source>
        <dbReference type="ARBA" id="ARBA00022806"/>
    </source>
</evidence>
<keyword evidence="11" id="KW-1185">Reference proteome</keyword>
<dbReference type="Proteomes" id="UP001501204">
    <property type="component" value="Unassembled WGS sequence"/>
</dbReference>
<evidence type="ECO:0000259" key="9">
    <source>
        <dbReference type="PROSITE" id="PS51194"/>
    </source>
</evidence>
<evidence type="ECO:0000256" key="1">
    <source>
        <dbReference type="ARBA" id="ARBA00022741"/>
    </source>
</evidence>
<keyword evidence="2" id="KW-0378">Hydrolase</keyword>
<dbReference type="PROSITE" id="PS51192">
    <property type="entry name" value="HELICASE_ATP_BIND_1"/>
    <property type="match status" value="1"/>
</dbReference>
<evidence type="ECO:0000313" key="11">
    <source>
        <dbReference type="Proteomes" id="UP001501204"/>
    </source>
</evidence>
<dbReference type="InterPro" id="IPR014001">
    <property type="entry name" value="Helicase_ATP-bd"/>
</dbReference>
<evidence type="ECO:0000256" key="5">
    <source>
        <dbReference type="ARBA" id="ARBA00023125"/>
    </source>
</evidence>
<sequence>MSTHQDRPPSHRLREAARVSFGIEEFRDGQLEAMEAAAGGRDVLAVMPTGHGKSAIYQVPGMALPGTAVVVSPLIALQHDQVEAINEDLGSQRAYAVNSKVGARQERAAWAALENGQAKFLFLAPEQLAREETMERLAAHRPSLFVVDEAHCISSWGHDFRPDYLSLGTTVERLGHPPVVALTATASPHTRTEIVERLRMRDPLVIVGSFDRPNIELRVVRHHADHDKRQAVAEEVAHLGGPGLLYVATRKDTEAYATQLTERGLRAAAYHAGRKQSERQEVHARFLADELDVVVATTAFGMGIDKPNVRFVVHAGIPDSLDSYYQQIGRAGRDGQPALAVLHYRAEDLGLQQFFAGATPDEAELAKVFSAVAEAGPIRPAQLRDRTELGPRAQAQALNLLEHSGSVASTRTGYRTVAGISARAAAAKGLEEAESRHRIEQSRIEMARGYAETDGCRRIWLLHYFGQDTGGWCGHCDRCAEQGAQEEAEQRRMDTPSGWEIQTPVAHRQWGPGIVMGAEPDRITVLFESVGYKELALKLIEEQEDLLVHEGSEQVHGGQGSR</sequence>
<accession>A0ABP4WTR4</accession>
<dbReference type="Pfam" id="PF16124">
    <property type="entry name" value="RecQ_Zn_bind"/>
    <property type="match status" value="1"/>
</dbReference>
<evidence type="ECO:0000256" key="6">
    <source>
        <dbReference type="ARBA" id="ARBA00044535"/>
    </source>
</evidence>
<dbReference type="InterPro" id="IPR011545">
    <property type="entry name" value="DEAD/DEAH_box_helicase_dom"/>
</dbReference>
<protein>
    <recommendedName>
        <fullName evidence="6">ATP-dependent DNA helicase RecQ</fullName>
    </recommendedName>
    <alternativeName>
        <fullName evidence="7">DNA 3'-5' helicase RecQ</fullName>
    </alternativeName>
</protein>
<reference evidence="11" key="1">
    <citation type="journal article" date="2019" name="Int. J. Syst. Evol. Microbiol.">
        <title>The Global Catalogue of Microorganisms (GCM) 10K type strain sequencing project: providing services to taxonomists for standard genome sequencing and annotation.</title>
        <authorList>
            <consortium name="The Broad Institute Genomics Platform"/>
            <consortium name="The Broad Institute Genome Sequencing Center for Infectious Disease"/>
            <person name="Wu L."/>
            <person name="Ma J."/>
        </authorList>
    </citation>
    <scope>NUCLEOTIDE SEQUENCE [LARGE SCALE GENOMIC DNA]</scope>
    <source>
        <strain evidence="11">JCM 14735</strain>
    </source>
</reference>
<dbReference type="SMART" id="SM00490">
    <property type="entry name" value="HELICc"/>
    <property type="match status" value="1"/>
</dbReference>
<organism evidence="10 11">
    <name type="scientific">Kocuria aegyptia</name>
    <dbReference type="NCBI Taxonomy" id="330943"/>
    <lineage>
        <taxon>Bacteria</taxon>
        <taxon>Bacillati</taxon>
        <taxon>Actinomycetota</taxon>
        <taxon>Actinomycetes</taxon>
        <taxon>Micrococcales</taxon>
        <taxon>Micrococcaceae</taxon>
        <taxon>Kocuria</taxon>
    </lineage>
</organism>
<evidence type="ECO:0000256" key="2">
    <source>
        <dbReference type="ARBA" id="ARBA00022801"/>
    </source>
</evidence>
<dbReference type="InterPro" id="IPR004589">
    <property type="entry name" value="DNA_helicase_ATP-dep_RecQ"/>
</dbReference>
<gene>
    <name evidence="10" type="ORF">GCM10009767_16060</name>
</gene>
<evidence type="ECO:0000256" key="4">
    <source>
        <dbReference type="ARBA" id="ARBA00022840"/>
    </source>
</evidence>
<proteinExistence type="predicted"/>